<gene>
    <name evidence="2" type="ORF">QCA50_016565</name>
</gene>
<evidence type="ECO:0000256" key="1">
    <source>
        <dbReference type="SAM" id="Phobius"/>
    </source>
</evidence>
<evidence type="ECO:0000313" key="2">
    <source>
        <dbReference type="EMBL" id="KAK7680325.1"/>
    </source>
</evidence>
<name>A0AAW0FFG6_9APHY</name>
<accession>A0AAW0FFG6</accession>
<dbReference type="EMBL" id="JASBNA010000050">
    <property type="protein sequence ID" value="KAK7680325.1"/>
    <property type="molecule type" value="Genomic_DNA"/>
</dbReference>
<reference evidence="2 3" key="1">
    <citation type="submission" date="2022-09" db="EMBL/GenBank/DDBJ databases">
        <authorList>
            <person name="Palmer J.M."/>
        </authorList>
    </citation>
    <scope>NUCLEOTIDE SEQUENCE [LARGE SCALE GENOMIC DNA]</scope>
    <source>
        <strain evidence="2 3">DSM 7382</strain>
    </source>
</reference>
<dbReference type="AlphaFoldDB" id="A0AAW0FFG6"/>
<comment type="caution">
    <text evidence="2">The sequence shown here is derived from an EMBL/GenBank/DDBJ whole genome shotgun (WGS) entry which is preliminary data.</text>
</comment>
<organism evidence="2 3">
    <name type="scientific">Cerrena zonata</name>
    <dbReference type="NCBI Taxonomy" id="2478898"/>
    <lineage>
        <taxon>Eukaryota</taxon>
        <taxon>Fungi</taxon>
        <taxon>Dikarya</taxon>
        <taxon>Basidiomycota</taxon>
        <taxon>Agaricomycotina</taxon>
        <taxon>Agaricomycetes</taxon>
        <taxon>Polyporales</taxon>
        <taxon>Cerrenaceae</taxon>
        <taxon>Cerrena</taxon>
    </lineage>
</organism>
<dbReference type="Proteomes" id="UP001385951">
    <property type="component" value="Unassembled WGS sequence"/>
</dbReference>
<protein>
    <submittedName>
        <fullName evidence="2">Uncharacterized protein</fullName>
    </submittedName>
</protein>
<feature type="transmembrane region" description="Helical" evidence="1">
    <location>
        <begin position="37"/>
        <end position="62"/>
    </location>
</feature>
<sequence length="81" mass="9010">MAASSMKLKGEQVELAASIPPHIQYFEMNALPSFTSLVGGFVEGISISNILFGISVAQFYLYTQHWERDSKWLKSLAIAIM</sequence>
<keyword evidence="1" id="KW-0812">Transmembrane</keyword>
<keyword evidence="1" id="KW-0472">Membrane</keyword>
<evidence type="ECO:0000313" key="3">
    <source>
        <dbReference type="Proteomes" id="UP001385951"/>
    </source>
</evidence>
<keyword evidence="3" id="KW-1185">Reference proteome</keyword>
<proteinExistence type="predicted"/>
<keyword evidence="1" id="KW-1133">Transmembrane helix</keyword>